<feature type="transmembrane region" description="Helical" evidence="2">
    <location>
        <begin position="271"/>
        <end position="291"/>
    </location>
</feature>
<feature type="transmembrane region" description="Helical" evidence="2">
    <location>
        <begin position="145"/>
        <end position="169"/>
    </location>
</feature>
<evidence type="ECO:0000256" key="2">
    <source>
        <dbReference type="SAM" id="Phobius"/>
    </source>
</evidence>
<keyword evidence="2" id="KW-0472">Membrane</keyword>
<reference evidence="3 6" key="2">
    <citation type="submission" date="2021-01" db="EMBL/GenBank/DDBJ databases">
        <title>Whole genome shotgun sequence of Cellulomonas oligotrophica NBRC 109435.</title>
        <authorList>
            <person name="Komaki H."/>
            <person name="Tamura T."/>
        </authorList>
    </citation>
    <scope>NUCLEOTIDE SEQUENCE [LARGE SCALE GENOMIC DNA]</scope>
    <source>
        <strain evidence="3 6">NBRC 109435</strain>
    </source>
</reference>
<gene>
    <name evidence="4" type="ORF">BKA21_003101</name>
    <name evidence="3" type="ORF">Col01nite_25880</name>
</gene>
<feature type="transmembrane region" description="Helical" evidence="2">
    <location>
        <begin position="408"/>
        <end position="429"/>
    </location>
</feature>
<dbReference type="RefSeq" id="WP_218887019.1">
    <property type="nucleotide sequence ID" value="NZ_BONN01000007.1"/>
</dbReference>
<reference evidence="4 5" key="1">
    <citation type="submission" date="2020-07" db="EMBL/GenBank/DDBJ databases">
        <title>Sequencing the genomes of 1000 actinobacteria strains.</title>
        <authorList>
            <person name="Klenk H.-P."/>
        </authorList>
    </citation>
    <scope>NUCLEOTIDE SEQUENCE [LARGE SCALE GENOMIC DNA]</scope>
    <source>
        <strain evidence="4 5">DSM 24482</strain>
    </source>
</reference>
<organism evidence="4 5">
    <name type="scientific">Cellulomonas oligotrophica</name>
    <dbReference type="NCBI Taxonomy" id="931536"/>
    <lineage>
        <taxon>Bacteria</taxon>
        <taxon>Bacillati</taxon>
        <taxon>Actinomycetota</taxon>
        <taxon>Actinomycetes</taxon>
        <taxon>Micrococcales</taxon>
        <taxon>Cellulomonadaceae</taxon>
        <taxon>Cellulomonas</taxon>
    </lineage>
</organism>
<dbReference type="EMBL" id="JACCBK010000001">
    <property type="protein sequence ID" value="NYD87552.1"/>
    <property type="molecule type" value="Genomic_DNA"/>
</dbReference>
<proteinExistence type="predicted"/>
<sequence>MTRDDVARAEGQGPEGTAVEAAAPEAPAPEAPAPERAAWWARVAAWPWWVHVLLVHAAARTLSAVVFVWTSGVQEASHWAGANPAYATFVALFYDGSWYRQIAESGYPDTLPVGPDGLVQQNAWAFFPLYPALVRGVMELTGASWVAAAPVVSLALATAAALVVHQVVVHGAPRAVAARPGLPLATVALVSVFPTAAVLQVAYTESLALLLVASSLLLIVRRRYGWAVVVVVLLGFARAVALPMAVVVGVHGLVRLWRARRGTETFTVRDGLGVGGLLLASLVSGVAWPLLCGWFTGVPDGYLQTQEAWRGVRETTPFFGWTYVPQFWFGAWGPWLVVAGAALVVAVLVVPAAWRLEPELHAWSAAYLLYIVAVIEPGSSLARFLLLAFPLAAVTAGVVTRPTWARRAWFGAVLVLMLGLHVLWIRQMWEFNPGGDWPP</sequence>
<feature type="transmembrane region" description="Helical" evidence="2">
    <location>
        <begin position="332"/>
        <end position="353"/>
    </location>
</feature>
<evidence type="ECO:0000313" key="6">
    <source>
        <dbReference type="Proteomes" id="UP000618382"/>
    </source>
</evidence>
<name>A0A7Y9FI79_9CELL</name>
<feature type="transmembrane region" description="Helical" evidence="2">
    <location>
        <begin position="223"/>
        <end position="250"/>
    </location>
</feature>
<evidence type="ECO:0000256" key="1">
    <source>
        <dbReference type="SAM" id="MobiDB-lite"/>
    </source>
</evidence>
<dbReference type="Proteomes" id="UP000618382">
    <property type="component" value="Unassembled WGS sequence"/>
</dbReference>
<dbReference type="AlphaFoldDB" id="A0A7Y9FI79"/>
<keyword evidence="2" id="KW-0812">Transmembrane</keyword>
<comment type="caution">
    <text evidence="4">The sequence shown here is derived from an EMBL/GenBank/DDBJ whole genome shotgun (WGS) entry which is preliminary data.</text>
</comment>
<evidence type="ECO:0000313" key="3">
    <source>
        <dbReference type="EMBL" id="GIG33429.1"/>
    </source>
</evidence>
<feature type="region of interest" description="Disordered" evidence="1">
    <location>
        <begin position="1"/>
        <end position="31"/>
    </location>
</feature>
<evidence type="ECO:0008006" key="7">
    <source>
        <dbReference type="Google" id="ProtNLM"/>
    </source>
</evidence>
<evidence type="ECO:0000313" key="5">
    <source>
        <dbReference type="Proteomes" id="UP000577956"/>
    </source>
</evidence>
<keyword evidence="2" id="KW-1133">Transmembrane helix</keyword>
<dbReference type="EMBL" id="BONN01000007">
    <property type="protein sequence ID" value="GIG33429.1"/>
    <property type="molecule type" value="Genomic_DNA"/>
</dbReference>
<keyword evidence="6" id="KW-1185">Reference proteome</keyword>
<evidence type="ECO:0000313" key="4">
    <source>
        <dbReference type="EMBL" id="NYD87552.1"/>
    </source>
</evidence>
<dbReference type="Proteomes" id="UP000577956">
    <property type="component" value="Unassembled WGS sequence"/>
</dbReference>
<protein>
    <recommendedName>
        <fullName evidence="7">Glycosyltransferase RgtA/B/C/D-like domain-containing protein</fullName>
    </recommendedName>
</protein>
<accession>A0A7Y9FI79</accession>